<feature type="transmembrane region" description="Helical" evidence="9">
    <location>
        <begin position="354"/>
        <end position="373"/>
    </location>
</feature>
<dbReference type="PANTHER" id="PTHR12147">
    <property type="entry name" value="METALLOPEPTIDASE M28 FAMILY MEMBER"/>
    <property type="match status" value="1"/>
</dbReference>
<keyword evidence="11" id="KW-0378">Hydrolase</keyword>
<feature type="transmembrane region" description="Helical" evidence="9">
    <location>
        <begin position="439"/>
        <end position="457"/>
    </location>
</feature>
<dbReference type="GO" id="GO:0005774">
    <property type="term" value="C:vacuolar membrane"/>
    <property type="evidence" value="ECO:0007669"/>
    <property type="project" value="UniProtKB-SubCell"/>
</dbReference>
<proteinExistence type="inferred from homology"/>
<keyword evidence="6 9" id="KW-1133">Transmembrane helix</keyword>
<dbReference type="Pfam" id="PF04389">
    <property type="entry name" value="Peptidase_M28"/>
    <property type="match status" value="1"/>
</dbReference>
<feature type="domain" description="Peptidase M28" evidence="10">
    <location>
        <begin position="102"/>
        <end position="290"/>
    </location>
</feature>
<evidence type="ECO:0000313" key="12">
    <source>
        <dbReference type="Proteomes" id="UP000465810"/>
    </source>
</evidence>
<dbReference type="AlphaFoldDB" id="A0A7X4GG70"/>
<evidence type="ECO:0000256" key="9">
    <source>
        <dbReference type="SAM" id="Phobius"/>
    </source>
</evidence>
<evidence type="ECO:0000256" key="4">
    <source>
        <dbReference type="ARBA" id="ARBA00017435"/>
    </source>
</evidence>
<comment type="function">
    <text evidence="1">May be involved in vacuolar sorting and osmoregulation.</text>
</comment>
<evidence type="ECO:0000256" key="8">
    <source>
        <dbReference type="ARBA" id="ARBA00031512"/>
    </source>
</evidence>
<dbReference type="GO" id="GO:0008235">
    <property type="term" value="F:metalloexopeptidase activity"/>
    <property type="evidence" value="ECO:0007669"/>
    <property type="project" value="InterPro"/>
</dbReference>
<dbReference type="EMBL" id="WVTD01000005">
    <property type="protein sequence ID" value="MYL97968.1"/>
    <property type="molecule type" value="Genomic_DNA"/>
</dbReference>
<organism evidence="11 12">
    <name type="scientific">Novosphingobium silvae</name>
    <dbReference type="NCBI Taxonomy" id="2692619"/>
    <lineage>
        <taxon>Bacteria</taxon>
        <taxon>Pseudomonadati</taxon>
        <taxon>Pseudomonadota</taxon>
        <taxon>Alphaproteobacteria</taxon>
        <taxon>Sphingomonadales</taxon>
        <taxon>Sphingomonadaceae</taxon>
        <taxon>Novosphingobium</taxon>
    </lineage>
</organism>
<dbReference type="Gene3D" id="3.40.630.10">
    <property type="entry name" value="Zn peptidases"/>
    <property type="match status" value="1"/>
</dbReference>
<keyword evidence="7" id="KW-0325">Glycoprotein</keyword>
<reference evidence="11 12" key="1">
    <citation type="submission" date="2019-12" db="EMBL/GenBank/DDBJ databases">
        <authorList>
            <person name="Feng G."/>
            <person name="Zhu H."/>
        </authorList>
    </citation>
    <scope>NUCLEOTIDE SEQUENCE [LARGE SCALE GENOMIC DNA]</scope>
    <source>
        <strain evidence="11 12">FGD1</strain>
    </source>
</reference>
<dbReference type="PANTHER" id="PTHR12147:SF58">
    <property type="entry name" value="VACUOLAR MEMBRANE PROTEASE"/>
    <property type="match status" value="1"/>
</dbReference>
<name>A0A7X4GG70_9SPHN</name>
<keyword evidence="5" id="KW-0926">Vacuole</keyword>
<evidence type="ECO:0000256" key="1">
    <source>
        <dbReference type="ARBA" id="ARBA00003273"/>
    </source>
</evidence>
<dbReference type="InterPro" id="IPR045175">
    <property type="entry name" value="M28_fam"/>
</dbReference>
<feature type="transmembrane region" description="Helical" evidence="9">
    <location>
        <begin position="464"/>
        <end position="487"/>
    </location>
</feature>
<evidence type="ECO:0000256" key="2">
    <source>
        <dbReference type="ARBA" id="ARBA00004128"/>
    </source>
</evidence>
<dbReference type="InterPro" id="IPR007484">
    <property type="entry name" value="Peptidase_M28"/>
</dbReference>
<gene>
    <name evidence="11" type="ORF">GR702_09310</name>
</gene>
<comment type="subcellular location">
    <subcellularLocation>
        <location evidence="2">Vacuole membrane</location>
        <topology evidence="2">Multi-pass membrane protein</topology>
    </subcellularLocation>
</comment>
<evidence type="ECO:0000256" key="7">
    <source>
        <dbReference type="ARBA" id="ARBA00023180"/>
    </source>
</evidence>
<evidence type="ECO:0000259" key="10">
    <source>
        <dbReference type="Pfam" id="PF04389"/>
    </source>
</evidence>
<accession>A0A7X4GG70</accession>
<evidence type="ECO:0000256" key="6">
    <source>
        <dbReference type="ARBA" id="ARBA00022989"/>
    </source>
</evidence>
<dbReference type="SUPFAM" id="SSF53187">
    <property type="entry name" value="Zn-dependent exopeptidases"/>
    <property type="match status" value="1"/>
</dbReference>
<keyword evidence="12" id="KW-1185">Reference proteome</keyword>
<keyword evidence="9" id="KW-0812">Transmembrane</keyword>
<evidence type="ECO:0000256" key="3">
    <source>
        <dbReference type="ARBA" id="ARBA00010918"/>
    </source>
</evidence>
<protein>
    <recommendedName>
        <fullName evidence="4">Vacuolar membrane protease</fullName>
    </recommendedName>
    <alternativeName>
        <fullName evidence="8">FXNA-related family protease 1</fullName>
    </alternativeName>
</protein>
<dbReference type="Proteomes" id="UP000465810">
    <property type="component" value="Unassembled WGS sequence"/>
</dbReference>
<feature type="transmembrane region" description="Helical" evidence="9">
    <location>
        <begin position="522"/>
        <end position="539"/>
    </location>
</feature>
<comment type="caution">
    <text evidence="11">The sequence shown here is derived from an EMBL/GenBank/DDBJ whole genome shotgun (WGS) entry which is preliminary data.</text>
</comment>
<feature type="transmembrane region" description="Helical" evidence="9">
    <location>
        <begin position="493"/>
        <end position="510"/>
    </location>
</feature>
<evidence type="ECO:0000256" key="5">
    <source>
        <dbReference type="ARBA" id="ARBA00022554"/>
    </source>
</evidence>
<keyword evidence="9" id="KW-0472">Membrane</keyword>
<feature type="transmembrane region" description="Helical" evidence="9">
    <location>
        <begin position="324"/>
        <end position="342"/>
    </location>
</feature>
<sequence length="559" mass="57536">MAALVLAVGLAVLGSTPPPAKGPSAPAEGFSAGRAMADVKRIGRHPHPSGSREHATVRSHLVQRLRAMGLIVRTQDGAFPQEMRAWFNRHNGTAADTIPLVNVIGLLPGREPALPAVALMAHYDSVPGSPAAADDGAGVAAILETVRALSLDPARRRDVIVILTDGEEAGLTGAKLFFAEAPERRRIGAVVNLEARGGGGKANLFQTSSLNGDVARAWAATAPHPAGTSLATFIYSVLPNDTDLSVALPRGYAAWNIAFIGRAHLYHSPLATPQALDTGALQQMGEQALGLARALSQAAQLPGRAPDIVFFDVFGLFVLHYATAWGWGMLAVALIGYGALAARRFDIRELAGGAGRMLALVAISGGGLYLLNLLSGAGPAADYYDRLAAIPRLQAMALCACLAAGILIAGRKPATPSGEAGFAVPLWVAGAALQALAPVAAYVLTIPLMLGGVVALLRLRGNAGLAAGAVVAPLVGGYGLMLGYTLMQAVGPMLPMVAVLPLATTWLAFLQLRPAITRSAPLAAVLLAGAVALALWVRLDAPAASIPTYSEARAPSARK</sequence>
<dbReference type="GO" id="GO:0006508">
    <property type="term" value="P:proteolysis"/>
    <property type="evidence" value="ECO:0007669"/>
    <property type="project" value="InterPro"/>
</dbReference>
<comment type="similarity">
    <text evidence="3">Belongs to the peptidase M28 family.</text>
</comment>
<evidence type="ECO:0000313" key="11">
    <source>
        <dbReference type="EMBL" id="MYL97968.1"/>
    </source>
</evidence>